<keyword evidence="1" id="KW-0732">Signal</keyword>
<evidence type="ECO:0000313" key="3">
    <source>
        <dbReference type="EMBL" id="RSL17337.1"/>
    </source>
</evidence>
<dbReference type="GO" id="GO:0006508">
    <property type="term" value="P:proteolysis"/>
    <property type="evidence" value="ECO:0007669"/>
    <property type="project" value="UniProtKB-KW"/>
</dbReference>
<dbReference type="PANTHER" id="PTHR43421">
    <property type="entry name" value="METALLOPROTEASE PMBA"/>
    <property type="match status" value="1"/>
</dbReference>
<comment type="caution">
    <text evidence="3">The sequence shown here is derived from an EMBL/GenBank/DDBJ whole genome shotgun (WGS) entry which is preliminary data.</text>
</comment>
<dbReference type="GO" id="GO:0008237">
    <property type="term" value="F:metallopeptidase activity"/>
    <property type="evidence" value="ECO:0007669"/>
    <property type="project" value="InterPro"/>
</dbReference>
<dbReference type="EMBL" id="RSDW01000001">
    <property type="protein sequence ID" value="RSL17337.1"/>
    <property type="molecule type" value="Genomic_DNA"/>
</dbReference>
<protein>
    <submittedName>
        <fullName evidence="3">Putative Zn-dependent protease</fullName>
    </submittedName>
</protein>
<dbReference type="InterPro" id="IPR045569">
    <property type="entry name" value="Metalloprtase-TldD/E_C"/>
</dbReference>
<dbReference type="PANTHER" id="PTHR43421:SF1">
    <property type="entry name" value="METALLOPROTEASE PMBA"/>
    <property type="match status" value="1"/>
</dbReference>
<dbReference type="GO" id="GO:0005829">
    <property type="term" value="C:cytosol"/>
    <property type="evidence" value="ECO:0007669"/>
    <property type="project" value="TreeGrafter"/>
</dbReference>
<dbReference type="OrthoDB" id="104160at2"/>
<keyword evidence="3" id="KW-0645">Protease</keyword>
<evidence type="ECO:0000313" key="4">
    <source>
        <dbReference type="Proteomes" id="UP000269669"/>
    </source>
</evidence>
<proteinExistence type="predicted"/>
<dbReference type="InterPro" id="IPR047657">
    <property type="entry name" value="PmbA"/>
</dbReference>
<keyword evidence="4" id="KW-1185">Reference proteome</keyword>
<reference evidence="3 4" key="1">
    <citation type="submission" date="2018-12" db="EMBL/GenBank/DDBJ databases">
        <title>Sequencing of bacterial isolates from soil warming experiment in Harvard Forest, Massachusetts, USA.</title>
        <authorList>
            <person name="Deangelis K."/>
        </authorList>
    </citation>
    <scope>NUCLEOTIDE SEQUENCE [LARGE SCALE GENOMIC DNA]</scope>
    <source>
        <strain evidence="3 4">EB153</strain>
    </source>
</reference>
<dbReference type="SUPFAM" id="SSF111283">
    <property type="entry name" value="Putative modulator of DNA gyrase, PmbA/TldD"/>
    <property type="match status" value="1"/>
</dbReference>
<dbReference type="InterPro" id="IPR036059">
    <property type="entry name" value="TldD/PmbA_sf"/>
</dbReference>
<feature type="domain" description="Metalloprotease TldD/E C-terminal" evidence="2">
    <location>
        <begin position="309"/>
        <end position="540"/>
    </location>
</feature>
<feature type="chain" id="PRO_5019533534" evidence="1">
    <location>
        <begin position="34"/>
        <end position="559"/>
    </location>
</feature>
<accession>A0A428MKF5</accession>
<feature type="signal peptide" evidence="1">
    <location>
        <begin position="1"/>
        <end position="33"/>
    </location>
</feature>
<organism evidence="3 4">
    <name type="scientific">Edaphobacter aggregans</name>
    <dbReference type="NCBI Taxonomy" id="570835"/>
    <lineage>
        <taxon>Bacteria</taxon>
        <taxon>Pseudomonadati</taxon>
        <taxon>Acidobacteriota</taxon>
        <taxon>Terriglobia</taxon>
        <taxon>Terriglobales</taxon>
        <taxon>Acidobacteriaceae</taxon>
        <taxon>Edaphobacter</taxon>
    </lineage>
</organism>
<evidence type="ECO:0000256" key="1">
    <source>
        <dbReference type="SAM" id="SignalP"/>
    </source>
</evidence>
<keyword evidence="3" id="KW-0378">Hydrolase</keyword>
<dbReference type="Proteomes" id="UP000269669">
    <property type="component" value="Unassembled WGS sequence"/>
</dbReference>
<dbReference type="Pfam" id="PF19289">
    <property type="entry name" value="PmbA_TldD_3rd"/>
    <property type="match status" value="1"/>
</dbReference>
<gene>
    <name evidence="3" type="ORF">EDE15_2869</name>
</gene>
<evidence type="ECO:0000259" key="2">
    <source>
        <dbReference type="Pfam" id="PF19289"/>
    </source>
</evidence>
<dbReference type="AlphaFoldDB" id="A0A428MKF5"/>
<name>A0A428MKF5_9BACT</name>
<sequence>MFLKRSHMKSAVSSILCAGALFSTLTVTNFAKAAQSDDPMLKAMQAELEREKTQLVLQDMQRPFFIEYRMDDINTYEAVANYGALVREEAGRQRLVRVTVRVGDYKLDSSTGRGDGSVQLAPTDNNPDALRYALWSATDEAYKNALRAYSAKEAALKRFQSTRSEQDFASAKPVVHITPLVKLDIDRDEWKKRIVEASGLYASDPEVKGFADHVQYSTSNVRGLAMNRYLVNTEGTSVRQGYTGYSAMISVGGQAADGMVLARDNGSTAADAKDLESGSAFRKRVVDDLKSLEALRNAPLVPAEDYHGPVLFSGDAASDVFTRLFVPNVEAERPELGTTARTAGAFNTSYKSRVLPELLSVTDDPLQTKFDGKALLGAYEVDDEGVPAQPVNIVVNGTLENYLIGREPIKDFPASNGHGRAAPAQAAHSRVGVLIVKSDKAVPAAELNKKLLAMAKDRGTDVYAVETMGGNEVTPRLLYRVHADGTHELVRGAAFDEVDTRSLRSDIVAVGNDPYVSNTLGVVPQTTIVPSLLFDDLGVKRATEEQQKLPYYAPPPLAK</sequence>